<feature type="domain" description="Metallo-beta-lactamase" evidence="1">
    <location>
        <begin position="43"/>
        <end position="243"/>
    </location>
</feature>
<dbReference type="Pfam" id="PF00753">
    <property type="entry name" value="Lactamase_B"/>
    <property type="match status" value="1"/>
</dbReference>
<comment type="caution">
    <text evidence="2">The sequence shown here is derived from an EMBL/GenBank/DDBJ whole genome shotgun (WGS) entry which is preliminary data.</text>
</comment>
<dbReference type="SUPFAM" id="SSF56281">
    <property type="entry name" value="Metallo-hydrolase/oxidoreductase"/>
    <property type="match status" value="1"/>
</dbReference>
<dbReference type="InterPro" id="IPR036866">
    <property type="entry name" value="RibonucZ/Hydroxyglut_hydro"/>
</dbReference>
<dbReference type="PANTHER" id="PTHR42951">
    <property type="entry name" value="METALLO-BETA-LACTAMASE DOMAIN-CONTAINING"/>
    <property type="match status" value="1"/>
</dbReference>
<dbReference type="SMART" id="SM00849">
    <property type="entry name" value="Lactamase_B"/>
    <property type="match status" value="1"/>
</dbReference>
<organism evidence="2 3">
    <name type="scientific">Candidatus Allocopromorpha excrementipullorum</name>
    <dbReference type="NCBI Taxonomy" id="2840743"/>
    <lineage>
        <taxon>Bacteria</taxon>
        <taxon>Bacillati</taxon>
        <taxon>Bacillota</taxon>
        <taxon>Clostridia</taxon>
        <taxon>Eubacteriales</taxon>
        <taxon>Eubacteriaceae</taxon>
        <taxon>Eubacteriaceae incertae sedis</taxon>
        <taxon>Candidatus Allocopromorpha</taxon>
    </lineage>
</organism>
<evidence type="ECO:0000313" key="2">
    <source>
        <dbReference type="EMBL" id="HIU95483.1"/>
    </source>
</evidence>
<dbReference type="EMBL" id="DVOB01000047">
    <property type="protein sequence ID" value="HIU95483.1"/>
    <property type="molecule type" value="Genomic_DNA"/>
</dbReference>
<protein>
    <submittedName>
        <fullName evidence="2">MBL fold metallo-hydrolase</fullName>
    </submittedName>
</protein>
<dbReference type="Gene3D" id="3.60.15.10">
    <property type="entry name" value="Ribonuclease Z/Hydroxyacylglutathione hydrolase-like"/>
    <property type="match status" value="1"/>
</dbReference>
<name>A0A9D1STR5_9FIRM</name>
<proteinExistence type="predicted"/>
<evidence type="ECO:0000259" key="1">
    <source>
        <dbReference type="SMART" id="SM00849"/>
    </source>
</evidence>
<dbReference type="InterPro" id="IPR050855">
    <property type="entry name" value="NDM-1-like"/>
</dbReference>
<dbReference type="Proteomes" id="UP000824130">
    <property type="component" value="Unassembled WGS sequence"/>
</dbReference>
<sequence length="321" mass="36318">MENSNVTAGEKKLDWDDIFNVFGDDFDRFDFPADVYRVTAGFGGEALLIAGSEKTALLDCGMAYCGEKMVEKLARRLAENGREKLDYIILSHSHYDHMGALPYVRRRFPEAMVCGSRHCRDILRRPNARKLIKELGEAARELYDPESNVEIPVDGLAVDVILEDGDVVSLGNGYLVALETKGHTDCSMSFALEPAGILFTSESTGMLETSEYVHTPILKDYSDAMKSLKKCREYGAKYICLPHFGMLPQYFNERYWEMFEAACREKLGFVGDMVSRSLTEGQMTDEYIKRYWNPALEKVQPVEAYVINARAIIKAMMKALE</sequence>
<reference evidence="2" key="1">
    <citation type="submission" date="2020-10" db="EMBL/GenBank/DDBJ databases">
        <authorList>
            <person name="Gilroy R."/>
        </authorList>
    </citation>
    <scope>NUCLEOTIDE SEQUENCE</scope>
    <source>
        <strain evidence="2">ChiSjej4B22-8349</strain>
    </source>
</reference>
<dbReference type="AlphaFoldDB" id="A0A9D1STR5"/>
<evidence type="ECO:0000313" key="3">
    <source>
        <dbReference type="Proteomes" id="UP000824130"/>
    </source>
</evidence>
<gene>
    <name evidence="2" type="ORF">IAD25_02045</name>
</gene>
<dbReference type="PANTHER" id="PTHR42951:SF4">
    <property type="entry name" value="ACYL-COENZYME A THIOESTERASE MBLAC2"/>
    <property type="match status" value="1"/>
</dbReference>
<accession>A0A9D1STR5</accession>
<reference evidence="2" key="2">
    <citation type="journal article" date="2021" name="PeerJ">
        <title>Extensive microbial diversity within the chicken gut microbiome revealed by metagenomics and culture.</title>
        <authorList>
            <person name="Gilroy R."/>
            <person name="Ravi A."/>
            <person name="Getino M."/>
            <person name="Pursley I."/>
            <person name="Horton D.L."/>
            <person name="Alikhan N.F."/>
            <person name="Baker D."/>
            <person name="Gharbi K."/>
            <person name="Hall N."/>
            <person name="Watson M."/>
            <person name="Adriaenssens E.M."/>
            <person name="Foster-Nyarko E."/>
            <person name="Jarju S."/>
            <person name="Secka A."/>
            <person name="Antonio M."/>
            <person name="Oren A."/>
            <person name="Chaudhuri R.R."/>
            <person name="La Ragione R."/>
            <person name="Hildebrand F."/>
            <person name="Pallen M.J."/>
        </authorList>
    </citation>
    <scope>NUCLEOTIDE SEQUENCE</scope>
    <source>
        <strain evidence="2">ChiSjej4B22-8349</strain>
    </source>
</reference>
<dbReference type="InterPro" id="IPR001279">
    <property type="entry name" value="Metallo-B-lactamas"/>
</dbReference>